<evidence type="ECO:0000313" key="1">
    <source>
        <dbReference type="EMBL" id="NSG85258.1"/>
    </source>
</evidence>
<dbReference type="RefSeq" id="WP_173734903.1">
    <property type="nucleotide sequence ID" value="NZ_JAAITS010000016.1"/>
</dbReference>
<dbReference type="EMBL" id="JAAITS010000016">
    <property type="protein sequence ID" value="NSG85258.1"/>
    <property type="molecule type" value="Genomic_DNA"/>
</dbReference>
<evidence type="ECO:0008006" key="3">
    <source>
        <dbReference type="Google" id="ProtNLM"/>
    </source>
</evidence>
<proteinExistence type="predicted"/>
<gene>
    <name evidence="1" type="ORF">G5B17_07395</name>
</gene>
<keyword evidence="2" id="KW-1185">Reference proteome</keyword>
<dbReference type="Proteomes" id="UP001644719">
    <property type="component" value="Unassembled WGS sequence"/>
</dbReference>
<name>A0ABX2H6N7_9FIRM</name>
<sequence length="411" mass="47358">MKEIIFSKYSNERSRSFAIRTDIVEEDGKRWLEKKWLYPEGKEHVLRMKKWNQKLDQMYGEVPFLSNKCEIGEDCAYFEYLEQENLAEYLDDLLGKGEKEKAEKIFTEYLENVQKLHSKKPFTITEEFKNVFGDVPMPGGLTCTDVTNIDMICDNVVMTRPYTLLDYEWTFEFPVPCEFVLYRIIHYYIQTHKVREVLNAAGFYEKFGISEVMRTSFSRMESGFQVYITGTHVPMREMYATMTPGVEYLSLSNLGPLQVYFAEQRGMYSEASSVKRPIMAGKVKCTLNLPKSCRFIRIDPGDHPCTVHLAAIRFDRMPASMDGVLTPDGTICGSWAFLSRFDPCIVDIEVPEGAKNLTLNLEIDEAKEDMLNEIRALEVRSHSLKGVLGERAREAVDRLKNGRESSAKKGK</sequence>
<comment type="caution">
    <text evidence="1">The sequence shown here is derived from an EMBL/GenBank/DDBJ whole genome shotgun (WGS) entry which is preliminary data.</text>
</comment>
<protein>
    <recommendedName>
        <fullName evidence="3">DUF4238 domain-containing protein</fullName>
    </recommendedName>
</protein>
<dbReference type="GeneID" id="69515451"/>
<accession>A0ABX2H6N7</accession>
<organism evidence="1 2">
    <name type="scientific">Blautia faecis</name>
    <dbReference type="NCBI Taxonomy" id="871665"/>
    <lineage>
        <taxon>Bacteria</taxon>
        <taxon>Bacillati</taxon>
        <taxon>Bacillota</taxon>
        <taxon>Clostridia</taxon>
        <taxon>Lachnospirales</taxon>
        <taxon>Lachnospiraceae</taxon>
        <taxon>Blautia</taxon>
    </lineage>
</organism>
<evidence type="ECO:0000313" key="2">
    <source>
        <dbReference type="Proteomes" id="UP001644719"/>
    </source>
</evidence>
<reference evidence="1 2" key="1">
    <citation type="journal article" date="2020" name="Cell Host Microbe">
        <title>Functional and Genomic Variation between Human-Derived Isolates of Lachnospiraceae Reveals Inter- and Intra-Species Diversity.</title>
        <authorList>
            <person name="Sorbara M.T."/>
            <person name="Littmann E.R."/>
            <person name="Fontana E."/>
            <person name="Moody T.U."/>
            <person name="Kohout C.E."/>
            <person name="Gjonbalaj M."/>
            <person name="Eaton V."/>
            <person name="Seok R."/>
            <person name="Leiner I.M."/>
            <person name="Pamer E.G."/>
        </authorList>
    </citation>
    <scope>NUCLEOTIDE SEQUENCE [LARGE SCALE GENOMIC DNA]</scope>
    <source>
        <strain evidence="1 2">MSK.17.74</strain>
    </source>
</reference>